<name>A0A482TRV2_9FLAO</name>
<dbReference type="InterPro" id="IPR010559">
    <property type="entry name" value="Sig_transdc_His_kin_internal"/>
</dbReference>
<reference evidence="3 4" key="1">
    <citation type="submission" date="2019-01" db="EMBL/GenBank/DDBJ databases">
        <title>Flavobacterium sp. nov. isolated from arctic soil.</title>
        <authorList>
            <person name="Kim D.-U."/>
        </authorList>
    </citation>
    <scope>NUCLEOTIDE SEQUENCE [LARGE SCALE GENOMIC DNA]</scope>
    <source>
        <strain evidence="3 4">Kopri-42</strain>
    </source>
</reference>
<comment type="caution">
    <text evidence="3">The sequence shown here is derived from an EMBL/GenBank/DDBJ whole genome shotgun (WGS) entry which is preliminary data.</text>
</comment>
<gene>
    <name evidence="3" type="ORF">DR871_013895</name>
</gene>
<accession>A0A482TRV2</accession>
<organism evidence="3 4">
    <name type="scientific">Flavobacterium petrolei</name>
    <dbReference type="NCBI Taxonomy" id="2259594"/>
    <lineage>
        <taxon>Bacteria</taxon>
        <taxon>Pseudomonadati</taxon>
        <taxon>Bacteroidota</taxon>
        <taxon>Flavobacteriia</taxon>
        <taxon>Flavobacteriales</taxon>
        <taxon>Flavobacteriaceae</taxon>
        <taxon>Flavobacterium</taxon>
    </lineage>
</organism>
<dbReference type="AlphaFoldDB" id="A0A482TRV2"/>
<dbReference type="Gene3D" id="2.130.10.10">
    <property type="entry name" value="YVTN repeat-like/Quinoprotein amine dehydrogenase"/>
    <property type="match status" value="1"/>
</dbReference>
<dbReference type="OrthoDB" id="9809670at2"/>
<dbReference type="InterPro" id="IPR011110">
    <property type="entry name" value="Reg_prop"/>
</dbReference>
<dbReference type="SUPFAM" id="SSF55874">
    <property type="entry name" value="ATPase domain of HSP90 chaperone/DNA topoisomerase II/histidine kinase"/>
    <property type="match status" value="1"/>
</dbReference>
<dbReference type="Pfam" id="PF07494">
    <property type="entry name" value="Reg_prop"/>
    <property type="match status" value="2"/>
</dbReference>
<keyword evidence="3" id="KW-0808">Transferase</keyword>
<feature type="transmembrane region" description="Helical" evidence="1">
    <location>
        <begin position="794"/>
        <end position="812"/>
    </location>
</feature>
<keyword evidence="1" id="KW-1133">Transmembrane helix</keyword>
<dbReference type="PANTHER" id="PTHR34220">
    <property type="entry name" value="SENSOR HISTIDINE KINASE YPDA"/>
    <property type="match status" value="1"/>
</dbReference>
<dbReference type="EMBL" id="QNVY02000005">
    <property type="protein sequence ID" value="RYJ51014.1"/>
    <property type="molecule type" value="Genomic_DNA"/>
</dbReference>
<dbReference type="InterPro" id="IPR015943">
    <property type="entry name" value="WD40/YVTN_repeat-like_dom_sf"/>
</dbReference>
<dbReference type="SUPFAM" id="SSF63829">
    <property type="entry name" value="Calcium-dependent phosphotriesterase"/>
    <property type="match status" value="1"/>
</dbReference>
<keyword evidence="3" id="KW-0418">Kinase</keyword>
<evidence type="ECO:0000313" key="4">
    <source>
        <dbReference type="Proteomes" id="UP000253235"/>
    </source>
</evidence>
<dbReference type="Pfam" id="PF06580">
    <property type="entry name" value="His_kinase"/>
    <property type="match status" value="1"/>
</dbReference>
<proteinExistence type="predicted"/>
<dbReference type="InterPro" id="IPR050640">
    <property type="entry name" value="Bact_2-comp_sensor_kinase"/>
</dbReference>
<dbReference type="InterPro" id="IPR036890">
    <property type="entry name" value="HATPase_C_sf"/>
</dbReference>
<feature type="domain" description="Signal transduction histidine kinase internal region" evidence="2">
    <location>
        <begin position="837"/>
        <end position="915"/>
    </location>
</feature>
<dbReference type="Gene3D" id="2.60.40.10">
    <property type="entry name" value="Immunoglobulins"/>
    <property type="match status" value="1"/>
</dbReference>
<evidence type="ECO:0000256" key="1">
    <source>
        <dbReference type="SAM" id="Phobius"/>
    </source>
</evidence>
<keyword evidence="1" id="KW-0472">Membrane</keyword>
<sequence length="1034" mass="119725">MSYLFSSQTENHYLYLSEKKKTLSMLSLRRNKLLFILLFFSEIVFSQQFPSRNYSTLDGLPNNSVNSVFKDSRGILWVGTANGLSSIQNGTLKNFYTSDGLAHNSCWAIVEDSNHNLWFGSHGGGLTFYDGKKFTIINVKNGLINDKVRKLFFYKNHLYVGTEFGLTVIDINSKKIILNKKITGIRNLFQVMGFFEFHSKIYFETFNDGMWSIDLKLKNINLIKKQEGGISSIYKDDDSLYVSNTFSNINFINKISIRDYVDNKKSNISFGNSVFWDFAKDKRGNIYVAGNGVNFSTGGLFKIKKNKIINVNTSFGIESKEIWSLHYDPKMDVLYVGTINKGLFEIDLKQQIKYYPSSFYNKPKLDVVAITNIEKGNLLLHKDGLLFLKRNEIHNEISNQKFYDFAQHSFRTNPKLNEYEYFDSFVKSRLESFELRSLKVINSIIWVNSTIGLFGVNNDGIIMEYYPYSASAFDFTDSKKIVFQIAYGKFCTVNDFRNNTAFKKYEPKNLNNPKDAFAIFSLRDKYYIFSSSNGLYTSHNNKFYSYYFNNVWKENELVQATINYKKELVIANALGDVFIIDDSKGFKLIKKIDRKELIGNSISFLKCYKDYLLIGTEKGLNIYKDGIVRLIDEEQGLKSKILTSANLIGTFLTIGTQNGYYEFDLQKYLSTKNSPQKIKITAIEVNFESINKSNFKWLNYNFNEIELPYNKNTISIGFEPQNCQYPNKLEYRYKVIGLRNSNWSKWTKDKNINLTYLPNGNYKIRLVTKDLHSGIVSSSEILSIRITPPFWETWWFMLGNFLLFSITGFVIYKKRIQFIKKQEQAKAVTQKRLAETKMEALQSQMNPHFIFNAMNSIQNYIIDNNVDDALMYMGEFSKLIRQTLNNSSKLRINLSDEIQYLQSYIALENMRLKNKVIVELHIDDDLDLFETEIPPMLIQPFIENVFVHAFDSYSKKPTLKLSFKQIEDFLFCEIKDNGKGMATDNLNKLNTSKGIILVKERIALFQFDIVEAVTISSSLNGGTTVVLKLQIDSF</sequence>
<keyword evidence="4" id="KW-1185">Reference proteome</keyword>
<keyword evidence="1" id="KW-0812">Transmembrane</keyword>
<dbReference type="GO" id="GO:0000155">
    <property type="term" value="F:phosphorelay sensor kinase activity"/>
    <property type="evidence" value="ECO:0007669"/>
    <property type="project" value="InterPro"/>
</dbReference>
<evidence type="ECO:0000259" key="2">
    <source>
        <dbReference type="Pfam" id="PF06580"/>
    </source>
</evidence>
<dbReference type="Proteomes" id="UP000253235">
    <property type="component" value="Unassembled WGS sequence"/>
</dbReference>
<protein>
    <submittedName>
        <fullName evidence="3">Histidine kinase</fullName>
    </submittedName>
</protein>
<evidence type="ECO:0000313" key="3">
    <source>
        <dbReference type="EMBL" id="RYJ51014.1"/>
    </source>
</evidence>
<dbReference type="PANTHER" id="PTHR34220:SF7">
    <property type="entry name" value="SENSOR HISTIDINE KINASE YPDA"/>
    <property type="match status" value="1"/>
</dbReference>
<dbReference type="Gene3D" id="3.30.565.10">
    <property type="entry name" value="Histidine kinase-like ATPase, C-terminal domain"/>
    <property type="match status" value="1"/>
</dbReference>
<dbReference type="GO" id="GO:0016020">
    <property type="term" value="C:membrane"/>
    <property type="evidence" value="ECO:0007669"/>
    <property type="project" value="InterPro"/>
</dbReference>
<dbReference type="InterPro" id="IPR013783">
    <property type="entry name" value="Ig-like_fold"/>
</dbReference>